<evidence type="ECO:0000259" key="9">
    <source>
        <dbReference type="Pfam" id="PF19269"/>
    </source>
</evidence>
<dbReference type="GO" id="GO:0005524">
    <property type="term" value="F:ATP binding"/>
    <property type="evidence" value="ECO:0007669"/>
    <property type="project" value="UniProtKB-UniRule"/>
</dbReference>
<evidence type="ECO:0000256" key="1">
    <source>
        <dbReference type="ARBA" id="ARBA00007894"/>
    </source>
</evidence>
<dbReference type="Pfam" id="PF00749">
    <property type="entry name" value="tRNA-synt_1c"/>
    <property type="match status" value="1"/>
</dbReference>
<dbReference type="PANTHER" id="PTHR43311:SF2">
    <property type="entry name" value="GLUTAMATE--TRNA LIGASE, MITOCHONDRIAL-RELATED"/>
    <property type="match status" value="1"/>
</dbReference>
<comment type="function">
    <text evidence="7">Catalyzes the attachment of glutamate to tRNA(Glu) in a two-step reaction: glutamate is first activated by ATP to form Glu-AMP and then transferred to the acceptor end of tRNA(Glu).</text>
</comment>
<keyword evidence="6 7" id="KW-0030">Aminoacyl-tRNA synthetase</keyword>
<dbReference type="AlphaFoldDB" id="A0A2H0Y1A6"/>
<dbReference type="CDD" id="cd00808">
    <property type="entry name" value="GluRS_core"/>
    <property type="match status" value="1"/>
</dbReference>
<name>A0A2H0Y1A6_UNCSA</name>
<gene>
    <name evidence="7" type="primary">gltX</name>
    <name evidence="10" type="ORF">COT42_01370</name>
</gene>
<dbReference type="Pfam" id="PF19269">
    <property type="entry name" value="Anticodon_2"/>
    <property type="match status" value="1"/>
</dbReference>
<dbReference type="InterPro" id="IPR033910">
    <property type="entry name" value="GluRS_core"/>
</dbReference>
<dbReference type="EMBL" id="PEYM01000025">
    <property type="protein sequence ID" value="PIS31317.1"/>
    <property type="molecule type" value="Genomic_DNA"/>
</dbReference>
<dbReference type="PRINTS" id="PR00987">
    <property type="entry name" value="TRNASYNTHGLU"/>
</dbReference>
<dbReference type="InterPro" id="IPR000924">
    <property type="entry name" value="Glu/Gln-tRNA-synth"/>
</dbReference>
<feature type="short sequence motif" description="'HIGH' region" evidence="7">
    <location>
        <begin position="8"/>
        <end position="18"/>
    </location>
</feature>
<dbReference type="NCBIfam" id="TIGR00464">
    <property type="entry name" value="gltX_bact"/>
    <property type="match status" value="1"/>
</dbReference>
<dbReference type="Gene3D" id="3.40.50.620">
    <property type="entry name" value="HUPs"/>
    <property type="match status" value="1"/>
</dbReference>
<protein>
    <recommendedName>
        <fullName evidence="7">Glutamate--tRNA ligase</fullName>
        <ecNumber evidence="7">6.1.1.17</ecNumber>
    </recommendedName>
    <alternativeName>
        <fullName evidence="7">Glutamyl-tRNA synthetase</fullName>
        <shortName evidence="7">GluRS</shortName>
    </alternativeName>
</protein>
<evidence type="ECO:0000256" key="5">
    <source>
        <dbReference type="ARBA" id="ARBA00022917"/>
    </source>
</evidence>
<keyword evidence="7" id="KW-0963">Cytoplasm</keyword>
<sequence length="480" mass="55254">MIRVRFAPSPTGDLHIGGARTALFNWLYARNQGGKFILRIEDTDRERSTLAANKAIFEGLEWLGLDWDEGPKVDGSYGPYFQTERLKIHQEHIQKLIEAGHAYYCFCTPEELEKKRQEAAARKEPPKYDETCRRLPPEKVKELLAQKVPYVIRFKLEPVGETIVDDKIRGKVVFKNEVLDDFVIMKSDGFPTYNFACVVDDHLMEISHVIRGDDHLSNTPRQILLYRAFGWPLPKFAHLPMILGKDKTRLSKRHGATSVIKYRDLGYLPEAVLNYIARLGWGYGDEEIFSREELIKKFSLKGVGKTSAVFDTDKLNWLNGKYIRKILPERLVDLCEPLLIEAYGDHDFEHLKKVVLAFHDRLVLIPDIVPLSKYFFKEVKEYDPQGIEKHFKSEHSRQILETLKEKLTQLESFTKDKIEPVFKELAAELNVKLGIVIHPCRLALTGALESPPMYDVIEVLGKAKVIARLEQALSFIPRLP</sequence>
<dbReference type="Proteomes" id="UP000231343">
    <property type="component" value="Unassembled WGS sequence"/>
</dbReference>
<dbReference type="GO" id="GO:0004818">
    <property type="term" value="F:glutamate-tRNA ligase activity"/>
    <property type="evidence" value="ECO:0007669"/>
    <property type="project" value="UniProtKB-UniRule"/>
</dbReference>
<dbReference type="PROSITE" id="PS00178">
    <property type="entry name" value="AA_TRNA_LIGASE_I"/>
    <property type="match status" value="1"/>
</dbReference>
<keyword evidence="4 7" id="KW-0067">ATP-binding</keyword>
<comment type="caution">
    <text evidence="7">Lacks conserved residue(s) required for the propagation of feature annotation.</text>
</comment>
<dbReference type="InterPro" id="IPR008925">
    <property type="entry name" value="aa_tRNA-synth_I_cd-bd_sf"/>
</dbReference>
<comment type="catalytic activity">
    <reaction evidence="7">
        <text>tRNA(Glu) + L-glutamate + ATP = L-glutamyl-tRNA(Glu) + AMP + diphosphate</text>
        <dbReference type="Rhea" id="RHEA:23540"/>
        <dbReference type="Rhea" id="RHEA-COMP:9663"/>
        <dbReference type="Rhea" id="RHEA-COMP:9680"/>
        <dbReference type="ChEBI" id="CHEBI:29985"/>
        <dbReference type="ChEBI" id="CHEBI:30616"/>
        <dbReference type="ChEBI" id="CHEBI:33019"/>
        <dbReference type="ChEBI" id="CHEBI:78442"/>
        <dbReference type="ChEBI" id="CHEBI:78520"/>
        <dbReference type="ChEBI" id="CHEBI:456215"/>
        <dbReference type="EC" id="6.1.1.17"/>
    </reaction>
</comment>
<evidence type="ECO:0000313" key="10">
    <source>
        <dbReference type="EMBL" id="PIS31317.1"/>
    </source>
</evidence>
<comment type="caution">
    <text evidence="10">The sequence shown here is derived from an EMBL/GenBank/DDBJ whole genome shotgun (WGS) entry which is preliminary data.</text>
</comment>
<feature type="domain" description="Glutamyl/glutaminyl-tRNA synthetase class Ib catalytic" evidence="8">
    <location>
        <begin position="2"/>
        <end position="317"/>
    </location>
</feature>
<evidence type="ECO:0000259" key="8">
    <source>
        <dbReference type="Pfam" id="PF00749"/>
    </source>
</evidence>
<feature type="short sequence motif" description="'KMSKS' region" evidence="7">
    <location>
        <begin position="249"/>
        <end position="253"/>
    </location>
</feature>
<keyword evidence="5 7" id="KW-0648">Protein biosynthesis</keyword>
<keyword evidence="2 7" id="KW-0436">Ligase</keyword>
<dbReference type="InterPro" id="IPR020751">
    <property type="entry name" value="aa-tRNA-synth_I_codon-bd_sub2"/>
</dbReference>
<comment type="similarity">
    <text evidence="1 7">Belongs to the class-I aminoacyl-tRNA synthetase family. Glutamate--tRNA ligase type 1 subfamily.</text>
</comment>
<dbReference type="HAMAP" id="MF_00022">
    <property type="entry name" value="Glu_tRNA_synth_type1"/>
    <property type="match status" value="1"/>
</dbReference>
<evidence type="ECO:0000256" key="2">
    <source>
        <dbReference type="ARBA" id="ARBA00022598"/>
    </source>
</evidence>
<dbReference type="InterPro" id="IPR020058">
    <property type="entry name" value="Glu/Gln-tRNA-synth_Ib_cat-dom"/>
</dbReference>
<dbReference type="FunFam" id="3.40.50.620:FF:000045">
    <property type="entry name" value="Glutamate--tRNA ligase, mitochondrial"/>
    <property type="match status" value="1"/>
</dbReference>
<dbReference type="InterPro" id="IPR049940">
    <property type="entry name" value="GluQ/Sye"/>
</dbReference>
<evidence type="ECO:0000256" key="7">
    <source>
        <dbReference type="HAMAP-Rule" id="MF_00022"/>
    </source>
</evidence>
<dbReference type="EC" id="6.1.1.17" evidence="7"/>
<dbReference type="PANTHER" id="PTHR43311">
    <property type="entry name" value="GLUTAMATE--TRNA LIGASE"/>
    <property type="match status" value="1"/>
</dbReference>
<feature type="binding site" evidence="7">
    <location>
        <position position="252"/>
    </location>
    <ligand>
        <name>ATP</name>
        <dbReference type="ChEBI" id="CHEBI:30616"/>
    </ligand>
</feature>
<comment type="subunit">
    <text evidence="7">Monomer.</text>
</comment>
<dbReference type="SUPFAM" id="SSF52374">
    <property type="entry name" value="Nucleotidylyl transferase"/>
    <property type="match status" value="1"/>
</dbReference>
<dbReference type="SUPFAM" id="SSF48163">
    <property type="entry name" value="An anticodon-binding domain of class I aminoacyl-tRNA synthetases"/>
    <property type="match status" value="1"/>
</dbReference>
<dbReference type="GO" id="GO:0008270">
    <property type="term" value="F:zinc ion binding"/>
    <property type="evidence" value="ECO:0007669"/>
    <property type="project" value="InterPro"/>
</dbReference>
<feature type="domain" description="Aminoacyl-tRNA synthetase class I anticodon-binding" evidence="9">
    <location>
        <begin position="330"/>
        <end position="473"/>
    </location>
</feature>
<accession>A0A2H0Y1A6</accession>
<organism evidence="10 11">
    <name type="scientific">Candidatus Saganbacteria bacterium CG08_land_8_20_14_0_20_45_16</name>
    <dbReference type="NCBI Taxonomy" id="2014293"/>
    <lineage>
        <taxon>Bacteria</taxon>
        <taxon>Bacillati</taxon>
        <taxon>Saganbacteria</taxon>
    </lineage>
</organism>
<dbReference type="GO" id="GO:0005829">
    <property type="term" value="C:cytosol"/>
    <property type="evidence" value="ECO:0007669"/>
    <property type="project" value="TreeGrafter"/>
</dbReference>
<dbReference type="InterPro" id="IPR045462">
    <property type="entry name" value="aa-tRNA-synth_I_cd-bd"/>
</dbReference>
<proteinExistence type="inferred from homology"/>
<evidence type="ECO:0000313" key="11">
    <source>
        <dbReference type="Proteomes" id="UP000231343"/>
    </source>
</evidence>
<dbReference type="Gene3D" id="1.10.10.350">
    <property type="match status" value="1"/>
</dbReference>
<dbReference type="InterPro" id="IPR001412">
    <property type="entry name" value="aa-tRNA-synth_I_CS"/>
</dbReference>
<dbReference type="InterPro" id="IPR014729">
    <property type="entry name" value="Rossmann-like_a/b/a_fold"/>
</dbReference>
<dbReference type="GO" id="GO:0006424">
    <property type="term" value="P:glutamyl-tRNA aminoacylation"/>
    <property type="evidence" value="ECO:0007669"/>
    <property type="project" value="UniProtKB-UniRule"/>
</dbReference>
<dbReference type="InterPro" id="IPR004527">
    <property type="entry name" value="Glu-tRNA-ligase_bac/mito"/>
</dbReference>
<dbReference type="GO" id="GO:0000049">
    <property type="term" value="F:tRNA binding"/>
    <property type="evidence" value="ECO:0007669"/>
    <property type="project" value="InterPro"/>
</dbReference>
<reference evidence="10 11" key="1">
    <citation type="submission" date="2017-09" db="EMBL/GenBank/DDBJ databases">
        <title>Depth-based differentiation of microbial function through sediment-hosted aquifers and enrichment of novel symbionts in the deep terrestrial subsurface.</title>
        <authorList>
            <person name="Probst A.J."/>
            <person name="Ladd B."/>
            <person name="Jarett J.K."/>
            <person name="Geller-Mcgrath D.E."/>
            <person name="Sieber C.M."/>
            <person name="Emerson J.B."/>
            <person name="Anantharaman K."/>
            <person name="Thomas B.C."/>
            <person name="Malmstrom R."/>
            <person name="Stieglmeier M."/>
            <person name="Klingl A."/>
            <person name="Woyke T."/>
            <person name="Ryan C.M."/>
            <person name="Banfield J.F."/>
        </authorList>
    </citation>
    <scope>NUCLEOTIDE SEQUENCE [LARGE SCALE GENOMIC DNA]</scope>
    <source>
        <strain evidence="10">CG08_land_8_20_14_0_20_45_16</strain>
    </source>
</reference>
<evidence type="ECO:0000256" key="3">
    <source>
        <dbReference type="ARBA" id="ARBA00022741"/>
    </source>
</evidence>
<evidence type="ECO:0000256" key="4">
    <source>
        <dbReference type="ARBA" id="ARBA00022840"/>
    </source>
</evidence>
<evidence type="ECO:0000256" key="6">
    <source>
        <dbReference type="ARBA" id="ARBA00023146"/>
    </source>
</evidence>
<keyword evidence="3 7" id="KW-0547">Nucleotide-binding</keyword>
<comment type="subcellular location">
    <subcellularLocation>
        <location evidence="7">Cytoplasm</location>
    </subcellularLocation>
</comment>